<dbReference type="Proteomes" id="UP000569914">
    <property type="component" value="Unassembled WGS sequence"/>
</dbReference>
<evidence type="ECO:0000259" key="3">
    <source>
        <dbReference type="PROSITE" id="PS50977"/>
    </source>
</evidence>
<dbReference type="InterPro" id="IPR023772">
    <property type="entry name" value="DNA-bd_HTH_TetR-type_CS"/>
</dbReference>
<dbReference type="GO" id="GO:0003700">
    <property type="term" value="F:DNA-binding transcription factor activity"/>
    <property type="evidence" value="ECO:0007669"/>
    <property type="project" value="TreeGrafter"/>
</dbReference>
<organism evidence="4 5">
    <name type="scientific">Microlunatus parietis</name>
    <dbReference type="NCBI Taxonomy" id="682979"/>
    <lineage>
        <taxon>Bacteria</taxon>
        <taxon>Bacillati</taxon>
        <taxon>Actinomycetota</taxon>
        <taxon>Actinomycetes</taxon>
        <taxon>Propionibacteriales</taxon>
        <taxon>Propionibacteriaceae</taxon>
        <taxon>Microlunatus</taxon>
    </lineage>
</organism>
<reference evidence="4 5" key="1">
    <citation type="submission" date="2020-07" db="EMBL/GenBank/DDBJ databases">
        <title>Sequencing the genomes of 1000 actinobacteria strains.</title>
        <authorList>
            <person name="Klenk H.-P."/>
        </authorList>
    </citation>
    <scope>NUCLEOTIDE SEQUENCE [LARGE SCALE GENOMIC DNA]</scope>
    <source>
        <strain evidence="4 5">DSM 22083</strain>
    </source>
</reference>
<dbReference type="SUPFAM" id="SSF46689">
    <property type="entry name" value="Homeodomain-like"/>
    <property type="match status" value="1"/>
</dbReference>
<dbReference type="Pfam" id="PF00440">
    <property type="entry name" value="TetR_N"/>
    <property type="match status" value="1"/>
</dbReference>
<dbReference type="InterPro" id="IPR041674">
    <property type="entry name" value="TetR_C_22"/>
</dbReference>
<dbReference type="InterPro" id="IPR009057">
    <property type="entry name" value="Homeodomain-like_sf"/>
</dbReference>
<dbReference type="Pfam" id="PF17928">
    <property type="entry name" value="TetR_C_22"/>
    <property type="match status" value="1"/>
</dbReference>
<dbReference type="RefSeq" id="WP_179749207.1">
    <property type="nucleotide sequence ID" value="NZ_JACCBU010000001.1"/>
</dbReference>
<dbReference type="PROSITE" id="PS01081">
    <property type="entry name" value="HTH_TETR_1"/>
    <property type="match status" value="1"/>
</dbReference>
<evidence type="ECO:0000313" key="4">
    <source>
        <dbReference type="EMBL" id="NYE70031.1"/>
    </source>
</evidence>
<sequence>MPDGARPERRRQERGVRRMEQLLDAAAGLFAEIGYDSATTNKIAARAGVSPGTLYQFFSSKEDIAQALADRYIPQLEQAHRDATSGDLDALGPADLVDRIVDPIIAMNVANPGMKDLIGRSELPEHIIAPARRVQAAVAGRVAEVIGRQRPELDEAARRRYATTVLRLFATFVPLAVSAGDDEREQVIAEFKTVLRGYLTEVLAAG</sequence>
<dbReference type="GO" id="GO:0000976">
    <property type="term" value="F:transcription cis-regulatory region binding"/>
    <property type="evidence" value="ECO:0007669"/>
    <property type="project" value="TreeGrafter"/>
</dbReference>
<dbReference type="Gene3D" id="1.10.357.10">
    <property type="entry name" value="Tetracycline Repressor, domain 2"/>
    <property type="match status" value="1"/>
</dbReference>
<dbReference type="PRINTS" id="PR00455">
    <property type="entry name" value="HTHTETR"/>
</dbReference>
<dbReference type="PANTHER" id="PTHR30055">
    <property type="entry name" value="HTH-TYPE TRANSCRIPTIONAL REGULATOR RUTR"/>
    <property type="match status" value="1"/>
</dbReference>
<dbReference type="AlphaFoldDB" id="A0A7Y9I4C2"/>
<evidence type="ECO:0000256" key="1">
    <source>
        <dbReference type="ARBA" id="ARBA00023125"/>
    </source>
</evidence>
<dbReference type="PROSITE" id="PS50977">
    <property type="entry name" value="HTH_TETR_2"/>
    <property type="match status" value="1"/>
</dbReference>
<feature type="domain" description="HTH tetR-type" evidence="3">
    <location>
        <begin position="16"/>
        <end position="76"/>
    </location>
</feature>
<dbReference type="InterPro" id="IPR001647">
    <property type="entry name" value="HTH_TetR"/>
</dbReference>
<keyword evidence="5" id="KW-1185">Reference proteome</keyword>
<dbReference type="EMBL" id="JACCBU010000001">
    <property type="protein sequence ID" value="NYE70031.1"/>
    <property type="molecule type" value="Genomic_DNA"/>
</dbReference>
<dbReference type="InterPro" id="IPR050109">
    <property type="entry name" value="HTH-type_TetR-like_transc_reg"/>
</dbReference>
<name>A0A7Y9I4C2_9ACTN</name>
<evidence type="ECO:0000313" key="5">
    <source>
        <dbReference type="Proteomes" id="UP000569914"/>
    </source>
</evidence>
<proteinExistence type="predicted"/>
<keyword evidence="1 2" id="KW-0238">DNA-binding</keyword>
<evidence type="ECO:0000256" key="2">
    <source>
        <dbReference type="PROSITE-ProRule" id="PRU00335"/>
    </source>
</evidence>
<feature type="DNA-binding region" description="H-T-H motif" evidence="2">
    <location>
        <begin position="39"/>
        <end position="58"/>
    </location>
</feature>
<dbReference type="PANTHER" id="PTHR30055:SF226">
    <property type="entry name" value="HTH-TYPE TRANSCRIPTIONAL REGULATOR PKSA"/>
    <property type="match status" value="1"/>
</dbReference>
<protein>
    <submittedName>
        <fullName evidence="4">AcrR family transcriptional regulator</fullName>
    </submittedName>
</protein>
<accession>A0A7Y9I4C2</accession>
<gene>
    <name evidence="4" type="ORF">BKA15_001360</name>
</gene>
<comment type="caution">
    <text evidence="4">The sequence shown here is derived from an EMBL/GenBank/DDBJ whole genome shotgun (WGS) entry which is preliminary data.</text>
</comment>